<dbReference type="GO" id="GO:0031012">
    <property type="term" value="C:extracellular matrix"/>
    <property type="evidence" value="ECO:0007669"/>
    <property type="project" value="TreeGrafter"/>
</dbReference>
<proteinExistence type="predicted"/>
<keyword evidence="1 2" id="KW-0193">Cuticle</keyword>
<dbReference type="Pfam" id="PF00379">
    <property type="entry name" value="Chitin_bind_4"/>
    <property type="match status" value="1"/>
</dbReference>
<feature type="region of interest" description="Disordered" evidence="3">
    <location>
        <begin position="344"/>
        <end position="389"/>
    </location>
</feature>
<evidence type="ECO:0000256" key="3">
    <source>
        <dbReference type="SAM" id="MobiDB-lite"/>
    </source>
</evidence>
<dbReference type="PANTHER" id="PTHR12236">
    <property type="entry name" value="STRUCTURAL CONTITUENT OF CUTICLE"/>
    <property type="match status" value="1"/>
</dbReference>
<dbReference type="GO" id="GO:0042302">
    <property type="term" value="F:structural constituent of cuticle"/>
    <property type="evidence" value="ECO:0007669"/>
    <property type="project" value="UniProtKB-UniRule"/>
</dbReference>
<organism evidence="4 5">
    <name type="scientific">Penaeus vannamei</name>
    <name type="common">Whiteleg shrimp</name>
    <name type="synonym">Litopenaeus vannamei</name>
    <dbReference type="NCBI Taxonomy" id="6689"/>
    <lineage>
        <taxon>Eukaryota</taxon>
        <taxon>Metazoa</taxon>
        <taxon>Ecdysozoa</taxon>
        <taxon>Arthropoda</taxon>
        <taxon>Crustacea</taxon>
        <taxon>Multicrustacea</taxon>
        <taxon>Malacostraca</taxon>
        <taxon>Eumalacostraca</taxon>
        <taxon>Eucarida</taxon>
        <taxon>Decapoda</taxon>
        <taxon>Dendrobranchiata</taxon>
        <taxon>Penaeoidea</taxon>
        <taxon>Penaeidae</taxon>
        <taxon>Penaeus</taxon>
    </lineage>
</organism>
<evidence type="ECO:0000313" key="4">
    <source>
        <dbReference type="EMBL" id="ROT76909.1"/>
    </source>
</evidence>
<dbReference type="Proteomes" id="UP000283509">
    <property type="component" value="Unassembled WGS sequence"/>
</dbReference>
<keyword evidence="5" id="KW-1185">Reference proteome</keyword>
<name>A0A3R7M9U7_PENVA</name>
<accession>A0A3R7M9U7</accession>
<dbReference type="OrthoDB" id="6378451at2759"/>
<evidence type="ECO:0000256" key="1">
    <source>
        <dbReference type="ARBA" id="ARBA00022460"/>
    </source>
</evidence>
<evidence type="ECO:0000256" key="2">
    <source>
        <dbReference type="PROSITE-ProRule" id="PRU00497"/>
    </source>
</evidence>
<evidence type="ECO:0000313" key="5">
    <source>
        <dbReference type="Proteomes" id="UP000283509"/>
    </source>
</evidence>
<sequence length="404" mass="42608">MVVRSWCVISCFPPSPEHVLSTMVFKQLLILGVVVAATTAKSQIFEPHHPPMPHEFGYGVESPETGDVKEHKQTVSRTGRTDGEYRWLQPNGLYQVVRYYVDGDSGFQAHVSEEPGPGVGNYYSNSLSGESSVGFVPPLSHGVVGHHNPLLPGVSNVITPPSHVSFTGSLPTPIVPATAHGQTSLIPLTPTHVSVSSDLRPDLSFSSSRPGNAFSSFSNPGNTFSTPRPGNAFSSFSSPGNAFSSFSSPGNTFSTSRPGNTFSSFTSPGNSFSSFSSPGNSFSTSRPGNTFSSFTSPGNSFSSFSSPGNSFSSFSRPGQSLSFLNSGQSFSSFSNPGQSFSSFSRPGHSFSSVPRPSRVSLTPTPLDRGSFSTTVAPPRSFTTSPGFSTHQNFGGVTDGSIIHV</sequence>
<feature type="compositionally biased region" description="Polar residues" evidence="3">
    <location>
        <begin position="370"/>
        <end position="389"/>
    </location>
</feature>
<comment type="caution">
    <text evidence="4">The sequence shown here is derived from an EMBL/GenBank/DDBJ whole genome shotgun (WGS) entry which is preliminary data.</text>
</comment>
<dbReference type="AlphaFoldDB" id="A0A3R7M9U7"/>
<protein>
    <submittedName>
        <fullName evidence="4">Uncharacterized protein</fullName>
    </submittedName>
</protein>
<gene>
    <name evidence="4" type="ORF">C7M84_004494</name>
</gene>
<dbReference type="GO" id="GO:0005615">
    <property type="term" value="C:extracellular space"/>
    <property type="evidence" value="ECO:0007669"/>
    <property type="project" value="TreeGrafter"/>
</dbReference>
<reference evidence="4 5" key="1">
    <citation type="submission" date="2018-04" db="EMBL/GenBank/DDBJ databases">
        <authorList>
            <person name="Zhang X."/>
            <person name="Yuan J."/>
            <person name="Li F."/>
            <person name="Xiang J."/>
        </authorList>
    </citation>
    <scope>NUCLEOTIDE SEQUENCE [LARGE SCALE GENOMIC DNA]</scope>
    <source>
        <tissue evidence="4">Muscle</tissue>
    </source>
</reference>
<dbReference type="EMBL" id="QCYY01001595">
    <property type="protein sequence ID" value="ROT76909.1"/>
    <property type="molecule type" value="Genomic_DNA"/>
</dbReference>
<dbReference type="InterPro" id="IPR051217">
    <property type="entry name" value="Insect_Cuticle_Struc_Prot"/>
</dbReference>
<dbReference type="PANTHER" id="PTHR12236:SF79">
    <property type="entry name" value="CUTICULAR PROTEIN 50CB-RELATED"/>
    <property type="match status" value="1"/>
</dbReference>
<feature type="compositionally biased region" description="Low complexity" evidence="3">
    <location>
        <begin position="344"/>
        <end position="360"/>
    </location>
</feature>
<dbReference type="PROSITE" id="PS51155">
    <property type="entry name" value="CHIT_BIND_RR_2"/>
    <property type="match status" value="1"/>
</dbReference>
<reference evidence="4 5" key="2">
    <citation type="submission" date="2019-01" db="EMBL/GenBank/DDBJ databases">
        <title>The decoding of complex shrimp genome reveals the adaptation for benthos swimmer, frequently molting mechanism and breeding impact on genome.</title>
        <authorList>
            <person name="Sun Y."/>
            <person name="Gao Y."/>
            <person name="Yu Y."/>
        </authorList>
    </citation>
    <scope>NUCLEOTIDE SEQUENCE [LARGE SCALE GENOMIC DNA]</scope>
    <source>
        <tissue evidence="4">Muscle</tissue>
    </source>
</reference>
<dbReference type="InterPro" id="IPR000618">
    <property type="entry name" value="Insect_cuticle"/>
</dbReference>